<sequence>MAPLKFEEHLKDKLKDREITPSSNAWSKVAAGLESQPINKKNKKPAYFAIAACLVGLLIASVWFFNTAEPSNNSPQVVDTDKVDDSKKSILKTNTIFKEENTTVVASKEVTIKEEKNTVIKQEAKINTPENQFKRPEQTKIAAYEKTNKQLKINQPEKTIIDAKLNVVMEKLALLEENNIAVTDAEVDSLLRNAQQEILAEKAIKAGMSVDAMALLIEAESELDVSFRDKIFDNLKRRYLKLKTAVAARTN</sequence>
<evidence type="ECO:0000256" key="1">
    <source>
        <dbReference type="SAM" id="Phobius"/>
    </source>
</evidence>
<dbReference type="Proteomes" id="UP000019275">
    <property type="component" value="Unassembled WGS sequence"/>
</dbReference>
<gene>
    <name evidence="2" type="ORF">KLA_01190</name>
</gene>
<proteinExistence type="predicted"/>
<feature type="transmembrane region" description="Helical" evidence="1">
    <location>
        <begin position="46"/>
        <end position="65"/>
    </location>
</feature>
<dbReference type="EMBL" id="ARZX01000001">
    <property type="protein sequence ID" value="EWH15131.1"/>
    <property type="molecule type" value="Genomic_DNA"/>
</dbReference>
<keyword evidence="1" id="KW-0472">Membrane</keyword>
<evidence type="ECO:0000313" key="3">
    <source>
        <dbReference type="Proteomes" id="UP000019275"/>
    </source>
</evidence>
<protein>
    <recommendedName>
        <fullName evidence="4">Anti-sigma factor</fullName>
    </recommendedName>
</protein>
<name>A0ABN0RT41_9FLAO</name>
<evidence type="ECO:0008006" key="4">
    <source>
        <dbReference type="Google" id="ProtNLM"/>
    </source>
</evidence>
<accession>A0ABN0RT41</accession>
<comment type="caution">
    <text evidence="2">The sequence shown here is derived from an EMBL/GenBank/DDBJ whole genome shotgun (WGS) entry which is preliminary data.</text>
</comment>
<keyword evidence="1" id="KW-0812">Transmembrane</keyword>
<organism evidence="2 3">
    <name type="scientific">Cellulophaga geojensis KL-A</name>
    <dbReference type="NCBI Taxonomy" id="1328323"/>
    <lineage>
        <taxon>Bacteria</taxon>
        <taxon>Pseudomonadati</taxon>
        <taxon>Bacteroidota</taxon>
        <taxon>Flavobacteriia</taxon>
        <taxon>Flavobacteriales</taxon>
        <taxon>Flavobacteriaceae</taxon>
        <taxon>Cellulophaga</taxon>
    </lineage>
</organism>
<dbReference type="RefSeq" id="WP_034643015.1">
    <property type="nucleotide sequence ID" value="NZ_ARZX01000001.1"/>
</dbReference>
<keyword evidence="1" id="KW-1133">Transmembrane helix</keyword>
<evidence type="ECO:0000313" key="2">
    <source>
        <dbReference type="EMBL" id="EWH15131.1"/>
    </source>
</evidence>
<keyword evidence="3" id="KW-1185">Reference proteome</keyword>
<reference evidence="2 3" key="1">
    <citation type="journal article" date="2014" name="Genome Announc.">
        <title>Draft Genome Sequence of the Carrageenan-Degrading Bacterium Cellulophaga sp. Strain KL-A, Isolated from Decaying Marine Algae.</title>
        <authorList>
            <person name="Shan D."/>
            <person name="Ying J."/>
            <person name="Li X."/>
            <person name="Gao Z."/>
            <person name="Wei G."/>
            <person name="Shao Z."/>
        </authorList>
    </citation>
    <scope>NUCLEOTIDE SEQUENCE [LARGE SCALE GENOMIC DNA]</scope>
    <source>
        <strain evidence="2 3">KL-A</strain>
    </source>
</reference>